<organism evidence="1 2">
    <name type="scientific">Persea americana</name>
    <name type="common">Avocado</name>
    <dbReference type="NCBI Taxonomy" id="3435"/>
    <lineage>
        <taxon>Eukaryota</taxon>
        <taxon>Viridiplantae</taxon>
        <taxon>Streptophyta</taxon>
        <taxon>Embryophyta</taxon>
        <taxon>Tracheophyta</taxon>
        <taxon>Spermatophyta</taxon>
        <taxon>Magnoliopsida</taxon>
        <taxon>Magnoliidae</taxon>
        <taxon>Laurales</taxon>
        <taxon>Lauraceae</taxon>
        <taxon>Persea</taxon>
    </lineage>
</organism>
<dbReference type="Proteomes" id="UP001234297">
    <property type="component" value="Chromosome 12"/>
</dbReference>
<accession>A0ACC2K5B4</accession>
<proteinExistence type="predicted"/>
<evidence type="ECO:0000313" key="1">
    <source>
        <dbReference type="EMBL" id="KAJ8616206.1"/>
    </source>
</evidence>
<protein>
    <submittedName>
        <fullName evidence="1">Uncharacterized protein</fullName>
    </submittedName>
</protein>
<sequence>MSTMVPSSRIKRALGLKTMRRSSLGRTLSGSRSNMDCSRTAAAKHKQPLTSAELMTHPSDEAEDHQSRPTPTPFNPSRPIQRLCNEPQRHHPIKRVQGHRQWQEFGNHEKPLQCCVGIGMAQPKWHPNRFIPLGRWLPLNVHLYLVLLQSVFDPNDQTGVLDEVNELTELMKTTWSTLGITRLVHNICFTWVLFHQFVTSGQVERDLLTASLTMMAEAATDAKRSDREFLYVKILSSTLASMQKGAEKKLFDYDEAFQKGAAGNMETIIPLALSAAKIQEEDVPSTGVAGERMGLQSHQAIGWVST</sequence>
<keyword evidence="2" id="KW-1185">Reference proteome</keyword>
<name>A0ACC2K5B4_PERAE</name>
<gene>
    <name evidence="1" type="ORF">MRB53_035578</name>
</gene>
<dbReference type="EMBL" id="CM056820">
    <property type="protein sequence ID" value="KAJ8616206.1"/>
    <property type="molecule type" value="Genomic_DNA"/>
</dbReference>
<comment type="caution">
    <text evidence="1">The sequence shown here is derived from an EMBL/GenBank/DDBJ whole genome shotgun (WGS) entry which is preliminary data.</text>
</comment>
<evidence type="ECO:0000313" key="2">
    <source>
        <dbReference type="Proteomes" id="UP001234297"/>
    </source>
</evidence>
<reference evidence="1 2" key="1">
    <citation type="journal article" date="2022" name="Hortic Res">
        <title>A haplotype resolved chromosomal level avocado genome allows analysis of novel avocado genes.</title>
        <authorList>
            <person name="Nath O."/>
            <person name="Fletcher S.J."/>
            <person name="Hayward A."/>
            <person name="Shaw L.M."/>
            <person name="Masouleh A.K."/>
            <person name="Furtado A."/>
            <person name="Henry R.J."/>
            <person name="Mitter N."/>
        </authorList>
    </citation>
    <scope>NUCLEOTIDE SEQUENCE [LARGE SCALE GENOMIC DNA]</scope>
    <source>
        <strain evidence="2">cv. Hass</strain>
    </source>
</reference>